<evidence type="ECO:0000313" key="2">
    <source>
        <dbReference type="Proteomes" id="UP001165101"/>
    </source>
</evidence>
<reference evidence="1" key="1">
    <citation type="submission" date="2023-04" db="EMBL/GenBank/DDBJ databases">
        <title>Candida boidinii NBRC 1967.</title>
        <authorList>
            <person name="Ichikawa N."/>
            <person name="Sato H."/>
            <person name="Tonouchi N."/>
        </authorList>
    </citation>
    <scope>NUCLEOTIDE SEQUENCE</scope>
    <source>
        <strain evidence="1">NBRC 1967</strain>
    </source>
</reference>
<proteinExistence type="predicted"/>
<sequence>MSALNNNESNSNGISTTNLTKISNNSQREATASPVSTTTQSNKGQNSINNSNDATNALLNDALNFKNLPKEYSSYIDSLDAAKERLTSDKPLPLDYIYPYLESSLLNCPDSYDADKSRKYNPINPYQTQSFFPQEPVVEIVGSTKLLTKLEVETLAYCFYYNSQHYKSPLITSQQEQQQTDSTAKEESDNEKSEDIEPPISSNDYLQYITAKEFRNRGWKYHKELHTWFHKAEEDPTEAAPPIGLSNSNGNGDSWKYFDYRDTWMIRRKDEFSFDGNLEETDYFNN</sequence>
<dbReference type="Proteomes" id="UP001165101">
    <property type="component" value="Unassembled WGS sequence"/>
</dbReference>
<organism evidence="1 2">
    <name type="scientific">Candida boidinii</name>
    <name type="common">Yeast</name>
    <dbReference type="NCBI Taxonomy" id="5477"/>
    <lineage>
        <taxon>Eukaryota</taxon>
        <taxon>Fungi</taxon>
        <taxon>Dikarya</taxon>
        <taxon>Ascomycota</taxon>
        <taxon>Saccharomycotina</taxon>
        <taxon>Pichiomycetes</taxon>
        <taxon>Pichiales</taxon>
        <taxon>Pichiaceae</taxon>
        <taxon>Ogataea</taxon>
        <taxon>Ogataea/Candida clade</taxon>
    </lineage>
</organism>
<name>A0ACB5TZU7_CANBO</name>
<protein>
    <submittedName>
        <fullName evidence="1">Unnamed protein product</fullName>
    </submittedName>
</protein>
<comment type="caution">
    <text evidence="1">The sequence shown here is derived from an EMBL/GenBank/DDBJ whole genome shotgun (WGS) entry which is preliminary data.</text>
</comment>
<accession>A0ACB5TZU7</accession>
<gene>
    <name evidence="1" type="ORF">Cboi01_000496500</name>
</gene>
<dbReference type="EMBL" id="BSXV01003514">
    <property type="protein sequence ID" value="GME98505.1"/>
    <property type="molecule type" value="Genomic_DNA"/>
</dbReference>
<keyword evidence="2" id="KW-1185">Reference proteome</keyword>
<evidence type="ECO:0000313" key="1">
    <source>
        <dbReference type="EMBL" id="GME98505.1"/>
    </source>
</evidence>